<evidence type="ECO:0000313" key="3">
    <source>
        <dbReference type="Proteomes" id="UP001066276"/>
    </source>
</evidence>
<protein>
    <submittedName>
        <fullName evidence="2">Uncharacterized protein</fullName>
    </submittedName>
</protein>
<feature type="region of interest" description="Disordered" evidence="1">
    <location>
        <begin position="1"/>
        <end position="131"/>
    </location>
</feature>
<feature type="compositionally biased region" description="Low complexity" evidence="1">
    <location>
        <begin position="27"/>
        <end position="45"/>
    </location>
</feature>
<keyword evidence="3" id="KW-1185">Reference proteome</keyword>
<reference evidence="2" key="1">
    <citation type="journal article" date="2022" name="bioRxiv">
        <title>Sequencing and chromosome-scale assembly of the giantPleurodeles waltlgenome.</title>
        <authorList>
            <person name="Brown T."/>
            <person name="Elewa A."/>
            <person name="Iarovenko S."/>
            <person name="Subramanian E."/>
            <person name="Araus A.J."/>
            <person name="Petzold A."/>
            <person name="Susuki M."/>
            <person name="Suzuki K.-i.T."/>
            <person name="Hayashi T."/>
            <person name="Toyoda A."/>
            <person name="Oliveira C."/>
            <person name="Osipova E."/>
            <person name="Leigh N.D."/>
            <person name="Simon A."/>
            <person name="Yun M.H."/>
        </authorList>
    </citation>
    <scope>NUCLEOTIDE SEQUENCE</scope>
    <source>
        <strain evidence="2">20211129_DDA</strain>
        <tissue evidence="2">Liver</tissue>
    </source>
</reference>
<dbReference type="AlphaFoldDB" id="A0AAV7RED1"/>
<sequence>METCDHLYDSVQPPLYQELPDGPPSYEPGDSEGPASPSSSGSPESMVLSGRGSPESPFPGKERAPSAGDDGPRGSLRLSPTGLGPPLFSPTSPTGLFSPTDPAGFCLSRGHLSRQVPPGGNNNPGEEDNSQADPLLDIFLFVKVSDAAPALRAAPGCARGAF</sequence>
<proteinExistence type="predicted"/>
<accession>A0AAV7RED1</accession>
<evidence type="ECO:0000313" key="2">
    <source>
        <dbReference type="EMBL" id="KAJ1149163.1"/>
    </source>
</evidence>
<comment type="caution">
    <text evidence="2">The sequence shown here is derived from an EMBL/GenBank/DDBJ whole genome shotgun (WGS) entry which is preliminary data.</text>
</comment>
<dbReference type="EMBL" id="JANPWB010000009">
    <property type="protein sequence ID" value="KAJ1149163.1"/>
    <property type="molecule type" value="Genomic_DNA"/>
</dbReference>
<evidence type="ECO:0000256" key="1">
    <source>
        <dbReference type="SAM" id="MobiDB-lite"/>
    </source>
</evidence>
<gene>
    <name evidence="2" type="ORF">NDU88_001980</name>
</gene>
<name>A0AAV7RED1_PLEWA</name>
<organism evidence="2 3">
    <name type="scientific">Pleurodeles waltl</name>
    <name type="common">Iberian ribbed newt</name>
    <dbReference type="NCBI Taxonomy" id="8319"/>
    <lineage>
        <taxon>Eukaryota</taxon>
        <taxon>Metazoa</taxon>
        <taxon>Chordata</taxon>
        <taxon>Craniata</taxon>
        <taxon>Vertebrata</taxon>
        <taxon>Euteleostomi</taxon>
        <taxon>Amphibia</taxon>
        <taxon>Batrachia</taxon>
        <taxon>Caudata</taxon>
        <taxon>Salamandroidea</taxon>
        <taxon>Salamandridae</taxon>
        <taxon>Pleurodelinae</taxon>
        <taxon>Pleurodeles</taxon>
    </lineage>
</organism>
<dbReference type="Proteomes" id="UP001066276">
    <property type="component" value="Chromosome 5"/>
</dbReference>